<reference evidence="2" key="1">
    <citation type="submission" date="2021-02" db="EMBL/GenBank/DDBJ databases">
        <authorList>
            <person name="Nowell W R."/>
        </authorList>
    </citation>
    <scope>NUCLEOTIDE SEQUENCE</scope>
</reference>
<organism evidence="2 3">
    <name type="scientific">Rotaria sordida</name>
    <dbReference type="NCBI Taxonomy" id="392033"/>
    <lineage>
        <taxon>Eukaryota</taxon>
        <taxon>Metazoa</taxon>
        <taxon>Spiralia</taxon>
        <taxon>Gnathifera</taxon>
        <taxon>Rotifera</taxon>
        <taxon>Eurotatoria</taxon>
        <taxon>Bdelloidea</taxon>
        <taxon>Philodinida</taxon>
        <taxon>Philodinidae</taxon>
        <taxon>Rotaria</taxon>
    </lineage>
</organism>
<dbReference type="InterPro" id="IPR039728">
    <property type="entry name" value="GLG1"/>
</dbReference>
<dbReference type="EMBL" id="CAJOAX010013730">
    <property type="protein sequence ID" value="CAF4134577.1"/>
    <property type="molecule type" value="Genomic_DNA"/>
</dbReference>
<dbReference type="AlphaFoldDB" id="A0A819X4T8"/>
<evidence type="ECO:0000313" key="3">
    <source>
        <dbReference type="Proteomes" id="UP000663823"/>
    </source>
</evidence>
<accession>A0A819X4T8</accession>
<comment type="caution">
    <text evidence="2">The sequence shown here is derived from an EMBL/GenBank/DDBJ whole genome shotgun (WGS) entry which is preliminary data.</text>
</comment>
<dbReference type="Proteomes" id="UP000663823">
    <property type="component" value="Unassembled WGS sequence"/>
</dbReference>
<evidence type="ECO:0000256" key="1">
    <source>
        <dbReference type="SAM" id="MobiDB-lite"/>
    </source>
</evidence>
<gene>
    <name evidence="2" type="ORF">OTI717_LOCUS35439</name>
</gene>
<name>A0A819X4T8_9BILA</name>
<feature type="compositionally biased region" description="Acidic residues" evidence="1">
    <location>
        <begin position="124"/>
        <end position="135"/>
    </location>
</feature>
<dbReference type="GO" id="GO:0000139">
    <property type="term" value="C:Golgi membrane"/>
    <property type="evidence" value="ECO:0007669"/>
    <property type="project" value="TreeGrafter"/>
</dbReference>
<dbReference type="GO" id="GO:0017134">
    <property type="term" value="F:fibroblast growth factor binding"/>
    <property type="evidence" value="ECO:0007669"/>
    <property type="project" value="TreeGrafter"/>
</dbReference>
<proteinExistence type="predicted"/>
<feature type="non-terminal residue" evidence="2">
    <location>
        <position position="1"/>
    </location>
</feature>
<dbReference type="PANTHER" id="PTHR11884">
    <property type="entry name" value="SELECTIN LIGAND RELATED"/>
    <property type="match status" value="1"/>
</dbReference>
<evidence type="ECO:0008006" key="4">
    <source>
        <dbReference type="Google" id="ProtNLM"/>
    </source>
</evidence>
<protein>
    <recommendedName>
        <fullName evidence="4">Golgi apparatus protein 1</fullName>
    </recommendedName>
</protein>
<dbReference type="PANTHER" id="PTHR11884:SF1">
    <property type="entry name" value="GOLGI APPARATUS PROTEIN 1"/>
    <property type="match status" value="1"/>
</dbReference>
<sequence>TPGNAEILDCLKDNQNKVSTACYAKLRKREKLDVILPENDYSLMSKCAIIIQKFCSNDKKQNILSCLRRNINQDAMPNLCRRVLYHRLMVLNSDGRFNQGLIDNCQRDINKYCQSEVVNKNDDYDSNEDDPDSNDNDNRKKTNDDDDRVTDRKMDGGIIQCLRSNYTNTSITLESQCVLELIDVIQTSKLDIKLDVKLYQNCRKFLKIECIGIDQEDCLKLLYQKNKIDDDTCKEQIKRIIREGQVDIYADRALTFACQADLLKYCNDIPIGSGKQLQCLLSMGKSVTSQCQTILQKRQELWESVSFSLISHEKKYGIKMRFNANF</sequence>
<feature type="compositionally biased region" description="Basic and acidic residues" evidence="1">
    <location>
        <begin position="136"/>
        <end position="151"/>
    </location>
</feature>
<evidence type="ECO:0000313" key="2">
    <source>
        <dbReference type="EMBL" id="CAF4134577.1"/>
    </source>
</evidence>
<dbReference type="Pfam" id="PF00839">
    <property type="entry name" value="Cys_rich_FGFR"/>
    <property type="match status" value="3"/>
</dbReference>
<dbReference type="InterPro" id="IPR001893">
    <property type="entry name" value="Cys-rich_GLG1_repeat"/>
</dbReference>
<feature type="region of interest" description="Disordered" evidence="1">
    <location>
        <begin position="120"/>
        <end position="151"/>
    </location>
</feature>